<dbReference type="KEGG" id="bco:Bcell_3681"/>
<accession>E6TT14</accession>
<dbReference type="eggNOG" id="COG4191">
    <property type="taxonomic scope" value="Bacteria"/>
</dbReference>
<keyword evidence="3" id="KW-1185">Reference proteome</keyword>
<sequence length="147" mass="17197">MLPFKKKIVEASNSVVHFLECHEDNFIDLWEKSILLHDGDIHQQKVRENGYKMYDLVKRALRNTISEGEMKQLAEKVAKERMEAEINIGEFVYNNNVGRSIVVSYVFQSGLSRNDLQLIIDKVNTYFDHFCFLVVSEYTSLKENEKC</sequence>
<dbReference type="EMBL" id="CP002394">
    <property type="protein sequence ID" value="ADU31922.1"/>
    <property type="molecule type" value="Genomic_DNA"/>
</dbReference>
<keyword evidence="2" id="KW-0808">Transferase</keyword>
<proteinExistence type="predicted"/>
<dbReference type="HOGENOM" id="CLU_1841051_0_0_9"/>
<reference evidence="2" key="1">
    <citation type="submission" date="2010-12" db="EMBL/GenBank/DDBJ databases">
        <title>Complete sequence of Bacillus cellulosilyticus DSM 2522.</title>
        <authorList>
            <consortium name="US DOE Joint Genome Institute"/>
            <person name="Lucas S."/>
            <person name="Copeland A."/>
            <person name="Lapidus A."/>
            <person name="Cheng J.-F."/>
            <person name="Bruce D."/>
            <person name="Goodwin L."/>
            <person name="Pitluck S."/>
            <person name="Chertkov O."/>
            <person name="Detter J.C."/>
            <person name="Han C."/>
            <person name="Tapia R."/>
            <person name="Land M."/>
            <person name="Hauser L."/>
            <person name="Jeffries C."/>
            <person name="Kyrpides N."/>
            <person name="Ivanova N."/>
            <person name="Mikhailova N."/>
            <person name="Brumm P."/>
            <person name="Mead D."/>
            <person name="Woyke T."/>
        </authorList>
    </citation>
    <scope>NUCLEOTIDE SEQUENCE [LARGE SCALE GENOMIC DNA]</scope>
    <source>
        <strain evidence="2">DSM 2522</strain>
    </source>
</reference>
<protein>
    <submittedName>
        <fullName evidence="2">Histidine kinase-like protein</fullName>
    </submittedName>
</protein>
<dbReference type="Proteomes" id="UP000001401">
    <property type="component" value="Chromosome"/>
</dbReference>
<dbReference type="GO" id="GO:0016301">
    <property type="term" value="F:kinase activity"/>
    <property type="evidence" value="ECO:0007669"/>
    <property type="project" value="UniProtKB-KW"/>
</dbReference>
<dbReference type="AlphaFoldDB" id="E6TT14"/>
<dbReference type="InterPro" id="IPR018984">
    <property type="entry name" value="Histidine_kinase_N"/>
</dbReference>
<keyword evidence="2" id="KW-0418">Kinase</keyword>
<dbReference type="Pfam" id="PF09385">
    <property type="entry name" value="HisK_N"/>
    <property type="match status" value="1"/>
</dbReference>
<dbReference type="CDD" id="cd14755">
    <property type="entry name" value="GS_BA2291-HK-like"/>
    <property type="match status" value="1"/>
</dbReference>
<organism evidence="2 3">
    <name type="scientific">Evansella cellulosilytica (strain ATCC 21833 / DSM 2522 / FERM P-1141 / JCM 9156 / N-4)</name>
    <name type="common">Bacillus cellulosilyticus</name>
    <dbReference type="NCBI Taxonomy" id="649639"/>
    <lineage>
        <taxon>Bacteria</taxon>
        <taxon>Bacillati</taxon>
        <taxon>Bacillota</taxon>
        <taxon>Bacilli</taxon>
        <taxon>Bacillales</taxon>
        <taxon>Bacillaceae</taxon>
        <taxon>Evansella</taxon>
    </lineage>
</organism>
<dbReference type="STRING" id="649639.Bcell_3681"/>
<evidence type="ECO:0000313" key="3">
    <source>
        <dbReference type="Proteomes" id="UP000001401"/>
    </source>
</evidence>
<feature type="domain" description="Histidine kinase N-terminal" evidence="1">
    <location>
        <begin position="13"/>
        <end position="139"/>
    </location>
</feature>
<name>E6TT14_EVAC2</name>
<dbReference type="Gene3D" id="1.10.490.70">
    <property type="entry name" value="Histidine kinase N-terminal domain"/>
    <property type="match status" value="1"/>
</dbReference>
<evidence type="ECO:0000259" key="1">
    <source>
        <dbReference type="Pfam" id="PF09385"/>
    </source>
</evidence>
<evidence type="ECO:0000313" key="2">
    <source>
        <dbReference type="EMBL" id="ADU31922.1"/>
    </source>
</evidence>
<gene>
    <name evidence="2" type="ordered locus">Bcell_3681</name>
</gene>